<sequence>MYGVILWSDQNNKRAVIWCEDHGDLAFYKSKQKDEFLDNWCDPGDLVRFDIEEDGEMRLASNLSLVAADEYPTLARHLKQASAAPVSAVAPSADAAHYPEEDKIVPFAAVTENAMTKVCPKQYKAL</sequence>
<evidence type="ECO:0000313" key="2">
    <source>
        <dbReference type="Proteomes" id="UP000193827"/>
    </source>
</evidence>
<dbReference type="Proteomes" id="UP000193827">
    <property type="component" value="Unassembled WGS sequence"/>
</dbReference>
<reference evidence="1 2" key="1">
    <citation type="submission" date="2017-03" db="EMBL/GenBank/DDBJ databases">
        <authorList>
            <person name="Afonso C.L."/>
            <person name="Miller P.J."/>
            <person name="Scott M.A."/>
            <person name="Spackman E."/>
            <person name="Goraichik I."/>
            <person name="Dimitrov K.M."/>
            <person name="Suarez D.L."/>
            <person name="Swayne D.E."/>
        </authorList>
    </citation>
    <scope>NUCLEOTIDE SEQUENCE [LARGE SCALE GENOMIC DNA]</scope>
    <source>
        <strain evidence="1 2">CECT 8287</strain>
    </source>
</reference>
<dbReference type="OrthoDB" id="7868545at2"/>
<protein>
    <submittedName>
        <fullName evidence="1">Uncharacterized protein</fullName>
    </submittedName>
</protein>
<keyword evidence="2" id="KW-1185">Reference proteome</keyword>
<organism evidence="1 2">
    <name type="scientific">Roseovarius litorisediminis</name>
    <dbReference type="NCBI Taxonomy" id="1312363"/>
    <lineage>
        <taxon>Bacteria</taxon>
        <taxon>Pseudomonadati</taxon>
        <taxon>Pseudomonadota</taxon>
        <taxon>Alphaproteobacteria</taxon>
        <taxon>Rhodobacterales</taxon>
        <taxon>Roseobacteraceae</taxon>
        <taxon>Roseovarius</taxon>
    </lineage>
</organism>
<name>A0A1Y5TH34_9RHOB</name>
<proteinExistence type="predicted"/>
<accession>A0A1Y5TH34</accession>
<gene>
    <name evidence="1" type="ORF">PEL8287_03358</name>
</gene>
<dbReference type="AlphaFoldDB" id="A0A1Y5TH34"/>
<dbReference type="RefSeq" id="WP_085893566.1">
    <property type="nucleotide sequence ID" value="NZ_FWFL01000010.1"/>
</dbReference>
<dbReference type="EMBL" id="FWFL01000010">
    <property type="protein sequence ID" value="SLN61906.1"/>
    <property type="molecule type" value="Genomic_DNA"/>
</dbReference>
<evidence type="ECO:0000313" key="1">
    <source>
        <dbReference type="EMBL" id="SLN61906.1"/>
    </source>
</evidence>